<dbReference type="AlphaFoldDB" id="A0A0G0YHE8"/>
<comment type="caution">
    <text evidence="2">The sequence shown here is derived from an EMBL/GenBank/DDBJ whole genome shotgun (WGS) entry which is preliminary data.</text>
</comment>
<protein>
    <submittedName>
        <fullName evidence="2">Uncharacterized protein</fullName>
    </submittedName>
</protein>
<proteinExistence type="predicted"/>
<organism evidence="2 3">
    <name type="scientific">candidate division CPR2 bacterium GW2011_GWC1_41_48</name>
    <dbReference type="NCBI Taxonomy" id="1618344"/>
    <lineage>
        <taxon>Bacteria</taxon>
        <taxon>Bacteria division CPR2</taxon>
    </lineage>
</organism>
<evidence type="ECO:0000313" key="3">
    <source>
        <dbReference type="Proteomes" id="UP000033869"/>
    </source>
</evidence>
<dbReference type="Proteomes" id="UP000033869">
    <property type="component" value="Unassembled WGS sequence"/>
</dbReference>
<keyword evidence="1" id="KW-0472">Membrane</keyword>
<keyword evidence="1" id="KW-0812">Transmembrane</keyword>
<dbReference type="EMBL" id="LCBL01000003">
    <property type="protein sequence ID" value="KKS08991.1"/>
    <property type="molecule type" value="Genomic_DNA"/>
</dbReference>
<gene>
    <name evidence="2" type="ORF">UU65_C0003G0046</name>
</gene>
<reference evidence="2 3" key="1">
    <citation type="journal article" date="2015" name="Nature">
        <title>rRNA introns, odd ribosomes, and small enigmatic genomes across a large radiation of phyla.</title>
        <authorList>
            <person name="Brown C.T."/>
            <person name="Hug L.A."/>
            <person name="Thomas B.C."/>
            <person name="Sharon I."/>
            <person name="Castelle C.J."/>
            <person name="Singh A."/>
            <person name="Wilkins M.J."/>
            <person name="Williams K.H."/>
            <person name="Banfield J.F."/>
        </authorList>
    </citation>
    <scope>NUCLEOTIDE SEQUENCE [LARGE SCALE GENOMIC DNA]</scope>
</reference>
<accession>A0A0G0YHE8</accession>
<keyword evidence="1" id="KW-1133">Transmembrane helix</keyword>
<evidence type="ECO:0000313" key="2">
    <source>
        <dbReference type="EMBL" id="KKS08991.1"/>
    </source>
</evidence>
<sequence>MDHSIKNFHRNLIMLSILILIIEIAHFFVYPIVKNYSEPLKENTVNIQRIDIKKEKAFFAKLETLQDKSVNINEPVKSDEDPFTP</sequence>
<name>A0A0G0YHE8_UNCC2</name>
<evidence type="ECO:0000256" key="1">
    <source>
        <dbReference type="SAM" id="Phobius"/>
    </source>
</evidence>
<feature type="transmembrane region" description="Helical" evidence="1">
    <location>
        <begin position="12"/>
        <end position="33"/>
    </location>
</feature>